<accession>A0A2P8HHP6</accession>
<gene>
    <name evidence="1" type="ORF">B0H94_1067</name>
</gene>
<dbReference type="AlphaFoldDB" id="A0A2P8HHP6"/>
<comment type="caution">
    <text evidence="1">The sequence shown here is derived from an EMBL/GenBank/DDBJ whole genome shotgun (WGS) entry which is preliminary data.</text>
</comment>
<evidence type="ECO:0000313" key="1">
    <source>
        <dbReference type="EMBL" id="PSL45752.1"/>
    </source>
</evidence>
<dbReference type="Proteomes" id="UP000242310">
    <property type="component" value="Unassembled WGS sequence"/>
</dbReference>
<keyword evidence="2" id="KW-1185">Reference proteome</keyword>
<sequence length="126" mass="14635">MIPFDALDVKVMPEDIEPEAWNRCFRELMAYVETKTEWRNSEGRRIDALVRCNDYQLIVKMQHLFATDYLIAYRSPYPEDYHPLLVIHAAAESDGTLYTPDLMAVANMIALQFPGLIEMDLPENHT</sequence>
<dbReference type="RefSeq" id="WP_106588437.1">
    <property type="nucleotide sequence ID" value="NZ_PYAV01000006.1"/>
</dbReference>
<evidence type="ECO:0000313" key="2">
    <source>
        <dbReference type="Proteomes" id="UP000242310"/>
    </source>
</evidence>
<reference evidence="1 2" key="1">
    <citation type="submission" date="2018-03" db="EMBL/GenBank/DDBJ databases">
        <title>Genomic Encyclopedia of Type Strains, Phase III (KMG-III): the genomes of soil and plant-associated and newly described type strains.</title>
        <authorList>
            <person name="Whitman W."/>
        </authorList>
    </citation>
    <scope>NUCLEOTIDE SEQUENCE [LARGE SCALE GENOMIC DNA]</scope>
    <source>
        <strain evidence="1 2">CGMCC 1.07653</strain>
    </source>
</reference>
<organism evidence="1 2">
    <name type="scientific">Salsuginibacillus halophilus</name>
    <dbReference type="NCBI Taxonomy" id="517424"/>
    <lineage>
        <taxon>Bacteria</taxon>
        <taxon>Bacillati</taxon>
        <taxon>Bacillota</taxon>
        <taxon>Bacilli</taxon>
        <taxon>Bacillales</taxon>
        <taxon>Bacillaceae</taxon>
        <taxon>Salsuginibacillus</taxon>
    </lineage>
</organism>
<name>A0A2P8HHP6_9BACI</name>
<dbReference type="EMBL" id="PYAV01000006">
    <property type="protein sequence ID" value="PSL45752.1"/>
    <property type="molecule type" value="Genomic_DNA"/>
</dbReference>
<protein>
    <submittedName>
        <fullName evidence="1">Uncharacterized protein</fullName>
    </submittedName>
</protein>
<proteinExistence type="predicted"/>